<gene>
    <name evidence="1" type="ORF">FOMPIDRAFT_1045966</name>
</gene>
<evidence type="ECO:0000313" key="1">
    <source>
        <dbReference type="EMBL" id="EPT04705.1"/>
    </source>
</evidence>
<name>S8G378_FOMSC</name>
<dbReference type="InParanoid" id="S8G378"/>
<dbReference type="AlphaFoldDB" id="S8G378"/>
<reference evidence="1 2" key="1">
    <citation type="journal article" date="2012" name="Science">
        <title>The Paleozoic origin of enzymatic lignin decomposition reconstructed from 31 fungal genomes.</title>
        <authorList>
            <person name="Floudas D."/>
            <person name="Binder M."/>
            <person name="Riley R."/>
            <person name="Barry K."/>
            <person name="Blanchette R.A."/>
            <person name="Henrissat B."/>
            <person name="Martinez A.T."/>
            <person name="Otillar R."/>
            <person name="Spatafora J.W."/>
            <person name="Yadav J.S."/>
            <person name="Aerts A."/>
            <person name="Benoit I."/>
            <person name="Boyd A."/>
            <person name="Carlson A."/>
            <person name="Copeland A."/>
            <person name="Coutinho P.M."/>
            <person name="de Vries R.P."/>
            <person name="Ferreira P."/>
            <person name="Findley K."/>
            <person name="Foster B."/>
            <person name="Gaskell J."/>
            <person name="Glotzer D."/>
            <person name="Gorecki P."/>
            <person name="Heitman J."/>
            <person name="Hesse C."/>
            <person name="Hori C."/>
            <person name="Igarashi K."/>
            <person name="Jurgens J.A."/>
            <person name="Kallen N."/>
            <person name="Kersten P."/>
            <person name="Kohler A."/>
            <person name="Kuees U."/>
            <person name="Kumar T.K.A."/>
            <person name="Kuo A."/>
            <person name="LaButti K."/>
            <person name="Larrondo L.F."/>
            <person name="Lindquist E."/>
            <person name="Ling A."/>
            <person name="Lombard V."/>
            <person name="Lucas S."/>
            <person name="Lundell T."/>
            <person name="Martin R."/>
            <person name="McLaughlin D.J."/>
            <person name="Morgenstern I."/>
            <person name="Morin E."/>
            <person name="Murat C."/>
            <person name="Nagy L.G."/>
            <person name="Nolan M."/>
            <person name="Ohm R.A."/>
            <person name="Patyshakuliyeva A."/>
            <person name="Rokas A."/>
            <person name="Ruiz-Duenas F.J."/>
            <person name="Sabat G."/>
            <person name="Salamov A."/>
            <person name="Samejima M."/>
            <person name="Schmutz J."/>
            <person name="Slot J.C."/>
            <person name="St John F."/>
            <person name="Stenlid J."/>
            <person name="Sun H."/>
            <person name="Sun S."/>
            <person name="Syed K."/>
            <person name="Tsang A."/>
            <person name="Wiebenga A."/>
            <person name="Young D."/>
            <person name="Pisabarro A."/>
            <person name="Eastwood D.C."/>
            <person name="Martin F."/>
            <person name="Cullen D."/>
            <person name="Grigoriev I.V."/>
            <person name="Hibbett D.S."/>
        </authorList>
    </citation>
    <scope>NUCLEOTIDE SEQUENCE</scope>
    <source>
        <strain evidence="2">FP-58527</strain>
    </source>
</reference>
<accession>S8G378</accession>
<keyword evidence="2" id="KW-1185">Reference proteome</keyword>
<organism evidence="1 2">
    <name type="scientific">Fomitopsis schrenkii</name>
    <name type="common">Brown rot fungus</name>
    <dbReference type="NCBI Taxonomy" id="2126942"/>
    <lineage>
        <taxon>Eukaryota</taxon>
        <taxon>Fungi</taxon>
        <taxon>Dikarya</taxon>
        <taxon>Basidiomycota</taxon>
        <taxon>Agaricomycotina</taxon>
        <taxon>Agaricomycetes</taxon>
        <taxon>Polyporales</taxon>
        <taxon>Fomitopsis</taxon>
    </lineage>
</organism>
<protein>
    <submittedName>
        <fullName evidence="1">Uncharacterized protein</fullName>
    </submittedName>
</protein>
<dbReference type="HOGENOM" id="CLU_1161166_0_0_1"/>
<sequence length="239" mass="26961">MVHTPIYTTTGTEQTLVAYNNTQPSRSDAELDYEDMIYHYIEEKHITELRLLSPLQLAAAYRRAIEAPASHSSATSESTAYNTIEEENDLPKVHPFSPYTEEERIALEAALWPTEGPEDDEDTDWTVALSTYDFLGLEEGKHATARVRIPYKVLNHLPEVLEETEDFAVWWDMLREVDQVVSPAAVVVIDIVEIRSESLEDRPRRLFKESGVATDSEPESGSILDGILEGLRGLNEVVV</sequence>
<evidence type="ECO:0000313" key="2">
    <source>
        <dbReference type="Proteomes" id="UP000015241"/>
    </source>
</evidence>
<dbReference type="Proteomes" id="UP000015241">
    <property type="component" value="Unassembled WGS sequence"/>
</dbReference>
<proteinExistence type="predicted"/>
<dbReference type="EMBL" id="KE504126">
    <property type="protein sequence ID" value="EPT04705.1"/>
    <property type="molecule type" value="Genomic_DNA"/>
</dbReference>